<dbReference type="Pfam" id="PF05635">
    <property type="entry name" value="23S_rRNA_IVP"/>
    <property type="match status" value="1"/>
</dbReference>
<reference evidence="1" key="1">
    <citation type="submission" date="2018-05" db="EMBL/GenBank/DDBJ databases">
        <authorList>
            <person name="Lanie J.A."/>
            <person name="Ng W.-L."/>
            <person name="Kazmierczak K.M."/>
            <person name="Andrzejewski T.M."/>
            <person name="Davidsen T.M."/>
            <person name="Wayne K.J."/>
            <person name="Tettelin H."/>
            <person name="Glass J.I."/>
            <person name="Rusch D."/>
            <person name="Podicherti R."/>
            <person name="Tsui H.-C.T."/>
            <person name="Winkler M.E."/>
        </authorList>
    </citation>
    <scope>NUCLEOTIDE SEQUENCE</scope>
</reference>
<proteinExistence type="predicted"/>
<dbReference type="PANTHER" id="PTHR38471">
    <property type="entry name" value="FOUR HELIX BUNDLE PROTEIN"/>
    <property type="match status" value="1"/>
</dbReference>
<dbReference type="NCBIfam" id="TIGR02436">
    <property type="entry name" value="four helix bundle protein"/>
    <property type="match status" value="1"/>
</dbReference>
<dbReference type="EMBL" id="UINC01178512">
    <property type="protein sequence ID" value="SVD86708.1"/>
    <property type="molecule type" value="Genomic_DNA"/>
</dbReference>
<dbReference type="InterPro" id="IPR012657">
    <property type="entry name" value="23S_rRNA-intervening_sequence"/>
</dbReference>
<dbReference type="Gene3D" id="1.20.1440.60">
    <property type="entry name" value="23S rRNA-intervening sequence"/>
    <property type="match status" value="1"/>
</dbReference>
<protein>
    <recommendedName>
        <fullName evidence="2">Four helix bundle protein</fullName>
    </recommendedName>
</protein>
<dbReference type="NCBIfam" id="NF008911">
    <property type="entry name" value="PRK12275.1-2"/>
    <property type="match status" value="1"/>
</dbReference>
<dbReference type="PANTHER" id="PTHR38471:SF2">
    <property type="entry name" value="FOUR HELIX BUNDLE PROTEIN"/>
    <property type="match status" value="1"/>
</dbReference>
<dbReference type="AlphaFoldDB" id="A0A382YVZ2"/>
<organism evidence="1">
    <name type="scientific">marine metagenome</name>
    <dbReference type="NCBI Taxonomy" id="408172"/>
    <lineage>
        <taxon>unclassified sequences</taxon>
        <taxon>metagenomes</taxon>
        <taxon>ecological metagenomes</taxon>
    </lineage>
</organism>
<dbReference type="SUPFAM" id="SSF158446">
    <property type="entry name" value="IVS-encoded protein-like"/>
    <property type="match status" value="1"/>
</dbReference>
<gene>
    <name evidence="1" type="ORF">METZ01_LOCUS439562</name>
</gene>
<dbReference type="CDD" id="cd16377">
    <property type="entry name" value="23S_rRNA_IVP_like"/>
    <property type="match status" value="1"/>
</dbReference>
<sequence length="122" mass="14104">MGTIKTFRDLIVWQKSMDLVTQIYRASGNFPKSEFYGLISQLRRSAVSIPSNIAEGYGRRSTGDYVRFLQIFVGSLYELQTQLEIAKKLEYLTEFEFNGLYENTREIKRMLLSLVSKIRSGS</sequence>
<name>A0A382YVZ2_9ZZZZ</name>
<accession>A0A382YVZ2</accession>
<dbReference type="InterPro" id="IPR036583">
    <property type="entry name" value="23S_rRNA_IVS_sf"/>
</dbReference>
<evidence type="ECO:0008006" key="2">
    <source>
        <dbReference type="Google" id="ProtNLM"/>
    </source>
</evidence>
<evidence type="ECO:0000313" key="1">
    <source>
        <dbReference type="EMBL" id="SVD86708.1"/>
    </source>
</evidence>